<accession>A0A7S4NHU6</accession>
<evidence type="ECO:0000259" key="1">
    <source>
        <dbReference type="Pfam" id="PF03033"/>
    </source>
</evidence>
<protein>
    <recommendedName>
        <fullName evidence="1">Glycosyltransferase family 28 N-terminal domain-containing protein</fullName>
    </recommendedName>
</protein>
<dbReference type="Pfam" id="PF03033">
    <property type="entry name" value="Glyco_transf_28"/>
    <property type="match status" value="1"/>
</dbReference>
<dbReference type="EMBL" id="HBKR01007560">
    <property type="protein sequence ID" value="CAE2288984.1"/>
    <property type="molecule type" value="Transcribed_RNA"/>
</dbReference>
<dbReference type="AlphaFoldDB" id="A0A7S4NHU6"/>
<proteinExistence type="predicted"/>
<organism evidence="2">
    <name type="scientific">Paramoeba aestuarina</name>
    <dbReference type="NCBI Taxonomy" id="180227"/>
    <lineage>
        <taxon>Eukaryota</taxon>
        <taxon>Amoebozoa</taxon>
        <taxon>Discosea</taxon>
        <taxon>Flabellinia</taxon>
        <taxon>Dactylopodida</taxon>
        <taxon>Paramoebidae</taxon>
        <taxon>Paramoeba</taxon>
    </lineage>
</organism>
<dbReference type="InterPro" id="IPR050426">
    <property type="entry name" value="Glycosyltransferase_28"/>
</dbReference>
<dbReference type="GO" id="GO:0005975">
    <property type="term" value="P:carbohydrate metabolic process"/>
    <property type="evidence" value="ECO:0007669"/>
    <property type="project" value="InterPro"/>
</dbReference>
<sequence>MEEVGLLDVNDFSAANIAILIVGSRDDVQPFVALGRELRKFGHRVRLASHLCFQQFIVENDIEYAPIAGDPKELMAHMVKHSGLMPGSMDEVKRKRVVMKEIIESCWTEDRMTDTKSILHTKDGEANNPNLPDQPWCTHAILSHPPSFGHYHLAERLGCPLHIFFTMPWSPTAAFPHPLAYLSYAKRTPSKNYDELQFG</sequence>
<feature type="domain" description="Glycosyltransferase family 28 N-terminal" evidence="1">
    <location>
        <begin position="17"/>
        <end position="105"/>
    </location>
</feature>
<gene>
    <name evidence="2" type="ORF">NAES01612_LOCUS4970</name>
</gene>
<dbReference type="InterPro" id="IPR004276">
    <property type="entry name" value="GlycoTrans_28_N"/>
</dbReference>
<name>A0A7S4NHU6_9EUKA</name>
<dbReference type="Gene3D" id="3.40.50.2000">
    <property type="entry name" value="Glycogen Phosphorylase B"/>
    <property type="match status" value="1"/>
</dbReference>
<reference evidence="2" key="1">
    <citation type="submission" date="2021-01" db="EMBL/GenBank/DDBJ databases">
        <authorList>
            <person name="Corre E."/>
            <person name="Pelletier E."/>
            <person name="Niang G."/>
            <person name="Scheremetjew M."/>
            <person name="Finn R."/>
            <person name="Kale V."/>
            <person name="Holt S."/>
            <person name="Cochrane G."/>
            <person name="Meng A."/>
            <person name="Brown T."/>
            <person name="Cohen L."/>
        </authorList>
    </citation>
    <scope>NUCLEOTIDE SEQUENCE</scope>
    <source>
        <strain evidence="2">SoJaBio B1-5/56/2</strain>
    </source>
</reference>
<dbReference type="SUPFAM" id="SSF53756">
    <property type="entry name" value="UDP-Glycosyltransferase/glycogen phosphorylase"/>
    <property type="match status" value="1"/>
</dbReference>
<dbReference type="PANTHER" id="PTHR48050:SF13">
    <property type="entry name" value="STEROL 3-BETA-GLUCOSYLTRANSFERASE UGT80A2"/>
    <property type="match status" value="1"/>
</dbReference>
<dbReference type="PANTHER" id="PTHR48050">
    <property type="entry name" value="STEROL 3-BETA-GLUCOSYLTRANSFERASE"/>
    <property type="match status" value="1"/>
</dbReference>
<dbReference type="GO" id="GO:0016758">
    <property type="term" value="F:hexosyltransferase activity"/>
    <property type="evidence" value="ECO:0007669"/>
    <property type="project" value="InterPro"/>
</dbReference>
<evidence type="ECO:0000313" key="2">
    <source>
        <dbReference type="EMBL" id="CAE2288984.1"/>
    </source>
</evidence>